<dbReference type="InterPro" id="IPR036390">
    <property type="entry name" value="WH_DNA-bd_sf"/>
</dbReference>
<evidence type="ECO:0000256" key="1">
    <source>
        <dbReference type="ARBA" id="ARBA00022490"/>
    </source>
</evidence>
<keyword evidence="1" id="KW-0963">Cytoplasm</keyword>
<feature type="region of interest" description="Disordered" evidence="5">
    <location>
        <begin position="252"/>
        <end position="271"/>
    </location>
</feature>
<dbReference type="Proteomes" id="UP000294829">
    <property type="component" value="Unassembled WGS sequence"/>
</dbReference>
<keyword evidence="4" id="KW-0131">Cell cycle</keyword>
<proteinExistence type="predicted"/>
<evidence type="ECO:0000256" key="4">
    <source>
        <dbReference type="ARBA" id="ARBA00023306"/>
    </source>
</evidence>
<evidence type="ECO:0000256" key="2">
    <source>
        <dbReference type="ARBA" id="ARBA00022618"/>
    </source>
</evidence>
<dbReference type="InterPro" id="IPR005234">
    <property type="entry name" value="ScpB_csome_segregation"/>
</dbReference>
<gene>
    <name evidence="6" type="primary">scpB</name>
    <name evidence="6" type="ORF">E2I14_00580</name>
</gene>
<dbReference type="Pfam" id="PF04079">
    <property type="entry name" value="SMC_ScpB"/>
    <property type="match status" value="1"/>
</dbReference>
<protein>
    <submittedName>
        <fullName evidence="6">SMC-Scp complex subunit ScpB</fullName>
    </submittedName>
</protein>
<organism evidence="6 7">
    <name type="scientific">Sapientia aquatica</name>
    <dbReference type="NCBI Taxonomy" id="1549640"/>
    <lineage>
        <taxon>Bacteria</taxon>
        <taxon>Pseudomonadati</taxon>
        <taxon>Pseudomonadota</taxon>
        <taxon>Betaproteobacteria</taxon>
        <taxon>Burkholderiales</taxon>
        <taxon>Oxalobacteraceae</taxon>
        <taxon>Sapientia</taxon>
    </lineage>
</organism>
<dbReference type="OrthoDB" id="9806226at2"/>
<keyword evidence="3" id="KW-0159">Chromosome partition</keyword>
<dbReference type="InterPro" id="IPR036388">
    <property type="entry name" value="WH-like_DNA-bd_sf"/>
</dbReference>
<sequence length="271" mass="30206">MNTAEAKIVLETALLCAHEPLTLHSMKKLFVDESSSDDVIGNDALKLMLGMLRTDWQERGIELVSLSTGWRFQSKPLMRKYLDRMNPEKPPKYSRAALETLAIIIYKQPVTRGDIEEIRGVTVNAQTIRMLEDRGWIETVGHRDVPGRPALFASTKQFLDDLGLESLEQLPPLQAVSQEMMKDSDAAHLAILEEHLQENLSQATMNFTEEEVAPVSGDAIQENEAAPISAVNTEDASLVETQDVSQIAVLISDDQTPELHTKEDSSEPNQE</sequence>
<evidence type="ECO:0000313" key="7">
    <source>
        <dbReference type="Proteomes" id="UP000294829"/>
    </source>
</evidence>
<evidence type="ECO:0000256" key="5">
    <source>
        <dbReference type="SAM" id="MobiDB-lite"/>
    </source>
</evidence>
<comment type="caution">
    <text evidence="6">The sequence shown here is derived from an EMBL/GenBank/DDBJ whole genome shotgun (WGS) entry which is preliminary data.</text>
</comment>
<keyword evidence="7" id="KW-1185">Reference proteome</keyword>
<dbReference type="Gene3D" id="1.10.10.10">
    <property type="entry name" value="Winged helix-like DNA-binding domain superfamily/Winged helix DNA-binding domain"/>
    <property type="match status" value="2"/>
</dbReference>
<name>A0A4R5W6Q2_9BURK</name>
<accession>A0A4R5W6Q2</accession>
<evidence type="ECO:0000313" key="6">
    <source>
        <dbReference type="EMBL" id="TDK68084.1"/>
    </source>
</evidence>
<dbReference type="RefSeq" id="WP_133324401.1">
    <property type="nucleotide sequence ID" value="NZ_SMYL01000001.1"/>
</dbReference>
<dbReference type="GO" id="GO:0051301">
    <property type="term" value="P:cell division"/>
    <property type="evidence" value="ECO:0007669"/>
    <property type="project" value="UniProtKB-KW"/>
</dbReference>
<dbReference type="NCBIfam" id="TIGR00281">
    <property type="entry name" value="SMC-Scp complex subunit ScpB"/>
    <property type="match status" value="1"/>
</dbReference>
<keyword evidence="2" id="KW-0132">Cell division</keyword>
<dbReference type="AlphaFoldDB" id="A0A4R5W6Q2"/>
<dbReference type="PANTHER" id="PTHR34298">
    <property type="entry name" value="SEGREGATION AND CONDENSATION PROTEIN B"/>
    <property type="match status" value="1"/>
</dbReference>
<dbReference type="SUPFAM" id="SSF46785">
    <property type="entry name" value="Winged helix' DNA-binding domain"/>
    <property type="match status" value="2"/>
</dbReference>
<dbReference type="GO" id="GO:0051304">
    <property type="term" value="P:chromosome separation"/>
    <property type="evidence" value="ECO:0007669"/>
    <property type="project" value="InterPro"/>
</dbReference>
<dbReference type="EMBL" id="SMYL01000001">
    <property type="protein sequence ID" value="TDK68084.1"/>
    <property type="molecule type" value="Genomic_DNA"/>
</dbReference>
<dbReference type="PANTHER" id="PTHR34298:SF2">
    <property type="entry name" value="SEGREGATION AND CONDENSATION PROTEIN B"/>
    <property type="match status" value="1"/>
</dbReference>
<evidence type="ECO:0000256" key="3">
    <source>
        <dbReference type="ARBA" id="ARBA00022829"/>
    </source>
</evidence>
<reference evidence="6 7" key="1">
    <citation type="submission" date="2019-03" db="EMBL/GenBank/DDBJ databases">
        <title>Sapientia aquatica gen. nov., sp. nov., isolated from a crater lake.</title>
        <authorList>
            <person name="Felfoldi T."/>
            <person name="Szabo A."/>
            <person name="Toth E."/>
            <person name="Schumann P."/>
            <person name="Keki Z."/>
            <person name="Marialigeti K."/>
            <person name="Mathe I."/>
        </authorList>
    </citation>
    <scope>NUCLEOTIDE SEQUENCE [LARGE SCALE GENOMIC DNA]</scope>
    <source>
        <strain evidence="6 7">SA-152</strain>
    </source>
</reference>